<keyword evidence="5 8" id="KW-0808">Transferase</keyword>
<evidence type="ECO:0000256" key="2">
    <source>
        <dbReference type="ARBA" id="ARBA00011888"/>
    </source>
</evidence>
<dbReference type="HAMAP" id="MF_01627">
    <property type="entry name" value="Pur_nucleosid_phosp"/>
    <property type="match status" value="1"/>
</dbReference>
<dbReference type="Gene3D" id="3.40.50.1580">
    <property type="entry name" value="Nucleoside phosphorylase domain"/>
    <property type="match status" value="1"/>
</dbReference>
<comment type="catalytic activity">
    <reaction evidence="6">
        <text>uridine + phosphate = alpha-D-ribose 1-phosphate + uracil</text>
        <dbReference type="Rhea" id="RHEA:24388"/>
        <dbReference type="ChEBI" id="CHEBI:16704"/>
        <dbReference type="ChEBI" id="CHEBI:17568"/>
        <dbReference type="ChEBI" id="CHEBI:43474"/>
        <dbReference type="ChEBI" id="CHEBI:57720"/>
        <dbReference type="EC" id="2.4.2.3"/>
    </reaction>
</comment>
<evidence type="ECO:0000256" key="1">
    <source>
        <dbReference type="ARBA" id="ARBA00010456"/>
    </source>
</evidence>
<dbReference type="EC" id="2.4.2.3" evidence="2"/>
<evidence type="ECO:0000259" key="7">
    <source>
        <dbReference type="Pfam" id="PF01048"/>
    </source>
</evidence>
<dbReference type="InterPro" id="IPR035994">
    <property type="entry name" value="Nucleoside_phosphorylase_sf"/>
</dbReference>
<dbReference type="GO" id="GO:0005829">
    <property type="term" value="C:cytosol"/>
    <property type="evidence" value="ECO:0007669"/>
    <property type="project" value="TreeGrafter"/>
</dbReference>
<dbReference type="GO" id="GO:0004850">
    <property type="term" value="F:uridine phosphorylase activity"/>
    <property type="evidence" value="ECO:0007669"/>
    <property type="project" value="UniProtKB-EC"/>
</dbReference>
<dbReference type="Pfam" id="PF01048">
    <property type="entry name" value="PNP_UDP_1"/>
    <property type="match status" value="1"/>
</dbReference>
<organism evidence="8 9">
    <name type="scientific">Sinomicrobium weinanense</name>
    <dbReference type="NCBI Taxonomy" id="2842200"/>
    <lineage>
        <taxon>Bacteria</taxon>
        <taxon>Pseudomonadati</taxon>
        <taxon>Bacteroidota</taxon>
        <taxon>Flavobacteriia</taxon>
        <taxon>Flavobacteriales</taxon>
        <taxon>Flavobacteriaceae</taxon>
        <taxon>Sinomicrobium</taxon>
    </lineage>
</organism>
<dbReference type="GO" id="GO:0006152">
    <property type="term" value="P:purine nucleoside catabolic process"/>
    <property type="evidence" value="ECO:0007669"/>
    <property type="project" value="TreeGrafter"/>
</dbReference>
<dbReference type="EMBL" id="JACVDC010000025">
    <property type="protein sequence ID" value="MBC9796331.1"/>
    <property type="molecule type" value="Genomic_DNA"/>
</dbReference>
<feature type="domain" description="Nucleoside phosphorylase" evidence="7">
    <location>
        <begin position="16"/>
        <end position="224"/>
    </location>
</feature>
<dbReference type="AlphaFoldDB" id="A0A926Q3T0"/>
<keyword evidence="4 8" id="KW-0328">Glycosyltransferase</keyword>
<evidence type="ECO:0000256" key="6">
    <source>
        <dbReference type="ARBA" id="ARBA00048447"/>
    </source>
</evidence>
<dbReference type="CDD" id="cd09006">
    <property type="entry name" value="PNP_EcPNPI-like"/>
    <property type="match status" value="1"/>
</dbReference>
<gene>
    <name evidence="8" type="primary">deoD</name>
    <name evidence="8" type="ORF">IBL28_10150</name>
</gene>
<comment type="similarity">
    <text evidence="1">Belongs to the PNP/UDP phosphorylase family.</text>
</comment>
<dbReference type="InterPro" id="IPR000845">
    <property type="entry name" value="Nucleoside_phosphorylase_d"/>
</dbReference>
<dbReference type="Proteomes" id="UP000653730">
    <property type="component" value="Unassembled WGS sequence"/>
</dbReference>
<evidence type="ECO:0000256" key="3">
    <source>
        <dbReference type="ARBA" id="ARBA00021980"/>
    </source>
</evidence>
<name>A0A926Q3T0_9FLAO</name>
<evidence type="ECO:0000313" key="8">
    <source>
        <dbReference type="EMBL" id="MBC9796331.1"/>
    </source>
</evidence>
<dbReference type="InterPro" id="IPR004402">
    <property type="entry name" value="DeoD-type"/>
</dbReference>
<dbReference type="PANTHER" id="PTHR43691:SF11">
    <property type="entry name" value="FI09636P-RELATED"/>
    <property type="match status" value="1"/>
</dbReference>
<dbReference type="NCBIfam" id="NF004489">
    <property type="entry name" value="PRK05819.1"/>
    <property type="match status" value="1"/>
</dbReference>
<evidence type="ECO:0000256" key="4">
    <source>
        <dbReference type="ARBA" id="ARBA00022676"/>
    </source>
</evidence>
<protein>
    <recommendedName>
        <fullName evidence="3">Uridine phosphorylase</fullName>
        <ecNumber evidence="2">2.4.2.3</ecNumber>
    </recommendedName>
</protein>
<proteinExistence type="inferred from homology"/>
<evidence type="ECO:0000313" key="9">
    <source>
        <dbReference type="Proteomes" id="UP000653730"/>
    </source>
</evidence>
<dbReference type="InterPro" id="IPR018016">
    <property type="entry name" value="Nucleoside_phosphorylase_CS"/>
</dbReference>
<dbReference type="NCBIfam" id="TIGR00107">
    <property type="entry name" value="deoD"/>
    <property type="match status" value="1"/>
</dbReference>
<sequence length="231" mass="25478">MSLHIRAEKGEIAATVLLPGDPLRAKWIAENFLTETRLYNDVRGMYGFTGMYKGRQISVQGTGMGIPSISIYAHELINDYGARQLIRIGSAGSYQLHIKIRDIVLAMSASTNSNINRIHFNQDSFAPTADPELFLKAVKTAESKGIAVKSGNILTSDIFYDNDPNYYKKWAEYGILGVEMETAALYSIAAKYGVKALAILTVTDHLITGEHITTEERQVSLEEMVTLALGI</sequence>
<dbReference type="RefSeq" id="WP_187965478.1">
    <property type="nucleotide sequence ID" value="NZ_JACVDC010000025.1"/>
</dbReference>
<dbReference type="GO" id="GO:0004731">
    <property type="term" value="F:purine-nucleoside phosphorylase activity"/>
    <property type="evidence" value="ECO:0007669"/>
    <property type="project" value="InterPro"/>
</dbReference>
<dbReference type="PANTHER" id="PTHR43691">
    <property type="entry name" value="URIDINE PHOSPHORYLASE"/>
    <property type="match status" value="1"/>
</dbReference>
<comment type="caution">
    <text evidence="8">The sequence shown here is derived from an EMBL/GenBank/DDBJ whole genome shotgun (WGS) entry which is preliminary data.</text>
</comment>
<dbReference type="SUPFAM" id="SSF53167">
    <property type="entry name" value="Purine and uridine phosphorylases"/>
    <property type="match status" value="1"/>
</dbReference>
<keyword evidence="9" id="KW-1185">Reference proteome</keyword>
<dbReference type="PROSITE" id="PS01232">
    <property type="entry name" value="PNP_UDP_1"/>
    <property type="match status" value="1"/>
</dbReference>
<reference evidence="8 9" key="1">
    <citation type="submission" date="2020-09" db="EMBL/GenBank/DDBJ databases">
        <title>Sinomicrobium weinanense sp. nov., a halophilic bacteria isolated from saline-alkali soil.</title>
        <authorList>
            <person name="Wu P."/>
            <person name="Ren H."/>
            <person name="Mei Y."/>
            <person name="Liang Y."/>
            <person name="Chen Z."/>
        </authorList>
    </citation>
    <scope>NUCLEOTIDE SEQUENCE [LARGE SCALE GENOMIC DNA]</scope>
    <source>
        <strain evidence="8 9">FJxs</strain>
    </source>
</reference>
<accession>A0A926Q3T0</accession>
<evidence type="ECO:0000256" key="5">
    <source>
        <dbReference type="ARBA" id="ARBA00022679"/>
    </source>
</evidence>